<dbReference type="OrthoDB" id="9813938at2"/>
<dbReference type="NCBIfam" id="TIGR00135">
    <property type="entry name" value="gatC"/>
    <property type="match status" value="1"/>
</dbReference>
<keyword evidence="2" id="KW-0547">Nucleotide-binding</keyword>
<dbReference type="GO" id="GO:0050566">
    <property type="term" value="F:asparaginyl-tRNA synthase (glutamine-hydrolyzing) activity"/>
    <property type="evidence" value="ECO:0007669"/>
    <property type="project" value="RHEA"/>
</dbReference>
<dbReference type="EC" id="6.3.5.-" evidence="2"/>
<keyword evidence="3" id="KW-0808">Transferase</keyword>
<comment type="function">
    <text evidence="2">Allows the formation of correctly charged Asn-tRNA(Asn) or Gln-tRNA(Gln) through the transamidation of misacylated Asp-tRNA(Asn) or Glu-tRNA(Gln) in organisms which lack either or both of asparaginyl-tRNA or glutaminyl-tRNA synthetases. The reaction takes place in the presence of glutamine and ATP through an activated phospho-Asp-tRNA(Asn) or phospho-Glu-tRNA(Gln).</text>
</comment>
<dbReference type="GO" id="GO:0006412">
    <property type="term" value="P:translation"/>
    <property type="evidence" value="ECO:0007669"/>
    <property type="project" value="UniProtKB-UniRule"/>
</dbReference>
<name>A0A1T4WG74_9BACT</name>
<dbReference type="GO" id="GO:0006450">
    <property type="term" value="P:regulation of translational fidelity"/>
    <property type="evidence" value="ECO:0007669"/>
    <property type="project" value="InterPro"/>
</dbReference>
<dbReference type="Gene3D" id="1.10.20.60">
    <property type="entry name" value="Glu-tRNAGln amidotransferase C subunit, N-terminal domain"/>
    <property type="match status" value="1"/>
</dbReference>
<organism evidence="3 4">
    <name type="scientific">Desulfobaculum bizertense DSM 18034</name>
    <dbReference type="NCBI Taxonomy" id="1121442"/>
    <lineage>
        <taxon>Bacteria</taxon>
        <taxon>Pseudomonadati</taxon>
        <taxon>Thermodesulfobacteriota</taxon>
        <taxon>Desulfovibrionia</taxon>
        <taxon>Desulfovibrionales</taxon>
        <taxon>Desulfovibrionaceae</taxon>
        <taxon>Desulfobaculum</taxon>
    </lineage>
</organism>
<dbReference type="PANTHER" id="PTHR15004:SF0">
    <property type="entry name" value="GLUTAMYL-TRNA(GLN) AMIDOTRANSFERASE SUBUNIT C, MITOCHONDRIAL"/>
    <property type="match status" value="1"/>
</dbReference>
<dbReference type="InterPro" id="IPR003837">
    <property type="entry name" value="GatC"/>
</dbReference>
<dbReference type="Proteomes" id="UP000189733">
    <property type="component" value="Unassembled WGS sequence"/>
</dbReference>
<comment type="subunit">
    <text evidence="2">Heterotrimer of A, B and C subunits.</text>
</comment>
<comment type="catalytic activity">
    <reaction evidence="2">
        <text>L-aspartyl-tRNA(Asn) + L-glutamine + ATP + H2O = L-asparaginyl-tRNA(Asn) + L-glutamate + ADP + phosphate + 2 H(+)</text>
        <dbReference type="Rhea" id="RHEA:14513"/>
        <dbReference type="Rhea" id="RHEA-COMP:9674"/>
        <dbReference type="Rhea" id="RHEA-COMP:9677"/>
        <dbReference type="ChEBI" id="CHEBI:15377"/>
        <dbReference type="ChEBI" id="CHEBI:15378"/>
        <dbReference type="ChEBI" id="CHEBI:29985"/>
        <dbReference type="ChEBI" id="CHEBI:30616"/>
        <dbReference type="ChEBI" id="CHEBI:43474"/>
        <dbReference type="ChEBI" id="CHEBI:58359"/>
        <dbReference type="ChEBI" id="CHEBI:78515"/>
        <dbReference type="ChEBI" id="CHEBI:78516"/>
        <dbReference type="ChEBI" id="CHEBI:456216"/>
    </reaction>
</comment>
<dbReference type="GO" id="GO:0070681">
    <property type="term" value="P:glutaminyl-tRNAGln biosynthesis via transamidation"/>
    <property type="evidence" value="ECO:0007669"/>
    <property type="project" value="TreeGrafter"/>
</dbReference>
<accession>A0A1T4WG74</accession>
<keyword evidence="2" id="KW-0648">Protein biosynthesis</keyword>
<comment type="catalytic activity">
    <reaction evidence="2">
        <text>L-glutamyl-tRNA(Gln) + L-glutamine + ATP + H2O = L-glutaminyl-tRNA(Gln) + L-glutamate + ADP + phosphate + H(+)</text>
        <dbReference type="Rhea" id="RHEA:17521"/>
        <dbReference type="Rhea" id="RHEA-COMP:9681"/>
        <dbReference type="Rhea" id="RHEA-COMP:9684"/>
        <dbReference type="ChEBI" id="CHEBI:15377"/>
        <dbReference type="ChEBI" id="CHEBI:15378"/>
        <dbReference type="ChEBI" id="CHEBI:29985"/>
        <dbReference type="ChEBI" id="CHEBI:30616"/>
        <dbReference type="ChEBI" id="CHEBI:43474"/>
        <dbReference type="ChEBI" id="CHEBI:58359"/>
        <dbReference type="ChEBI" id="CHEBI:78520"/>
        <dbReference type="ChEBI" id="CHEBI:78521"/>
        <dbReference type="ChEBI" id="CHEBI:456216"/>
    </reaction>
</comment>
<dbReference type="PANTHER" id="PTHR15004">
    <property type="entry name" value="GLUTAMYL-TRNA(GLN) AMIDOTRANSFERASE SUBUNIT C, MITOCHONDRIAL"/>
    <property type="match status" value="1"/>
</dbReference>
<dbReference type="Pfam" id="PF02686">
    <property type="entry name" value="GatC"/>
    <property type="match status" value="1"/>
</dbReference>
<sequence length="94" mass="10586">MKITPEQVAKVARLARLHLSEDEQAQFSGQLGNILEYMDELGQADTEGIEPLYSPIENMSCLRDDEVRESSNRDDVMANAPESDGKYFIVPRIV</sequence>
<evidence type="ECO:0000256" key="1">
    <source>
        <dbReference type="ARBA" id="ARBA00022840"/>
    </source>
</evidence>
<dbReference type="InterPro" id="IPR036113">
    <property type="entry name" value="Asp/Glu-ADT_sf_sub_c"/>
</dbReference>
<dbReference type="HAMAP" id="MF_00122">
    <property type="entry name" value="GatC"/>
    <property type="match status" value="1"/>
</dbReference>
<dbReference type="SUPFAM" id="SSF141000">
    <property type="entry name" value="Glu-tRNAGln amidotransferase C subunit"/>
    <property type="match status" value="1"/>
</dbReference>
<dbReference type="GO" id="GO:0050567">
    <property type="term" value="F:glutaminyl-tRNA synthase (glutamine-hydrolyzing) activity"/>
    <property type="evidence" value="ECO:0007669"/>
    <property type="project" value="UniProtKB-UniRule"/>
</dbReference>
<dbReference type="RefSeq" id="WP_078685490.1">
    <property type="nucleotide sequence ID" value="NZ_FUYA01000007.1"/>
</dbReference>
<keyword evidence="1 2" id="KW-0067">ATP-binding</keyword>
<dbReference type="EMBL" id="FUYA01000007">
    <property type="protein sequence ID" value="SKA76290.1"/>
    <property type="molecule type" value="Genomic_DNA"/>
</dbReference>
<dbReference type="STRING" id="1121442.SAMN02745702_02206"/>
<proteinExistence type="inferred from homology"/>
<dbReference type="GO" id="GO:0005524">
    <property type="term" value="F:ATP binding"/>
    <property type="evidence" value="ECO:0007669"/>
    <property type="project" value="UniProtKB-KW"/>
</dbReference>
<comment type="similarity">
    <text evidence="2">Belongs to the GatC family.</text>
</comment>
<evidence type="ECO:0000256" key="2">
    <source>
        <dbReference type="HAMAP-Rule" id="MF_00122"/>
    </source>
</evidence>
<dbReference type="AlphaFoldDB" id="A0A1T4WG74"/>
<gene>
    <name evidence="2" type="primary">gatC</name>
    <name evidence="3" type="ORF">SAMN02745702_02206</name>
</gene>
<keyword evidence="2" id="KW-0436">Ligase</keyword>
<keyword evidence="4" id="KW-1185">Reference proteome</keyword>
<protein>
    <recommendedName>
        <fullName evidence="2">Aspartyl/glutamyl-tRNA(Asn/Gln) amidotransferase subunit C</fullName>
        <shortName evidence="2">Asp/Glu-ADT subunit C</shortName>
        <ecNumber evidence="2">6.3.5.-</ecNumber>
    </recommendedName>
</protein>
<evidence type="ECO:0000313" key="3">
    <source>
        <dbReference type="EMBL" id="SKA76290.1"/>
    </source>
</evidence>
<evidence type="ECO:0000313" key="4">
    <source>
        <dbReference type="Proteomes" id="UP000189733"/>
    </source>
</evidence>
<dbReference type="GO" id="GO:0016740">
    <property type="term" value="F:transferase activity"/>
    <property type="evidence" value="ECO:0007669"/>
    <property type="project" value="UniProtKB-KW"/>
</dbReference>
<reference evidence="3 4" key="1">
    <citation type="submission" date="2017-02" db="EMBL/GenBank/DDBJ databases">
        <authorList>
            <person name="Peterson S.W."/>
        </authorList>
    </citation>
    <scope>NUCLEOTIDE SEQUENCE [LARGE SCALE GENOMIC DNA]</scope>
    <source>
        <strain evidence="3 4">DSM 18034</strain>
    </source>
</reference>